<dbReference type="InterPro" id="IPR023296">
    <property type="entry name" value="Glyco_hydro_beta-prop_sf"/>
</dbReference>
<protein>
    <submittedName>
        <fullName evidence="5">Glycosyl hydrolase 43 family protein</fullName>
    </submittedName>
</protein>
<comment type="similarity">
    <text evidence="1 4">Belongs to the glycosyl hydrolase 43 family.</text>
</comment>
<comment type="caution">
    <text evidence="5">The sequence shown here is derived from an EMBL/GenBank/DDBJ whole genome shotgun (WGS) entry which is preliminary data.</text>
</comment>
<dbReference type="EMBL" id="JABACI010000001">
    <property type="protein sequence ID" value="NLP83324.1"/>
    <property type="molecule type" value="Genomic_DNA"/>
</dbReference>
<evidence type="ECO:0000256" key="2">
    <source>
        <dbReference type="ARBA" id="ARBA00022801"/>
    </source>
</evidence>
<evidence type="ECO:0000313" key="5">
    <source>
        <dbReference type="EMBL" id="NLP83324.1"/>
    </source>
</evidence>
<sequence length="449" mass="48339">MSQNSSYANPVLAFDVPDPDVIALSSGGYAMVASSFDRRPGLPLWRSDDLVTWRPAGFAGGHQPLVQPSGGVWAPAIREHGSRLYITWADPDRGVYVSEAPRLEGPWSAPRMLVPGPGPIDPCPFWDADGRTWLVHGWARSRAGFANRLDIVEVDSSLTRVLGPSHVLIDGDAIDGCSVLEGPKLYRRDGEYLVFAPAGGVETGWQYVFRSPDLAGPWQARVVLEQGASDINGPHQGAWVVGAGGEEWFLHFQHTPQHGRILHLQPLAWDEAGWPRIGAAVAGGAPEPVAEWRMPAARPFAGSLPTATADAGWHGHGASPDDLVTRADERRIGLRAGGILARPLERAPRFEVTLREGAGALSLLGESHHRLRVAPSEVEAVADAVDHEIVVHTSAPVRLGVEFDGTEARFRVDGEPAGRWFTPVPTQWTGLECALSAHSPDGALFEIDA</sequence>
<evidence type="ECO:0000256" key="3">
    <source>
        <dbReference type="ARBA" id="ARBA00023295"/>
    </source>
</evidence>
<dbReference type="PANTHER" id="PTHR42812">
    <property type="entry name" value="BETA-XYLOSIDASE"/>
    <property type="match status" value="1"/>
</dbReference>
<evidence type="ECO:0000256" key="4">
    <source>
        <dbReference type="RuleBase" id="RU361187"/>
    </source>
</evidence>
<proteinExistence type="inferred from homology"/>
<dbReference type="PANTHER" id="PTHR42812:SF12">
    <property type="entry name" value="BETA-XYLOSIDASE-RELATED"/>
    <property type="match status" value="1"/>
</dbReference>
<keyword evidence="3 4" id="KW-0326">Glycosidase</keyword>
<organism evidence="5 6">
    <name type="scientific">Microbacterium salsuginis</name>
    <dbReference type="NCBI Taxonomy" id="2722803"/>
    <lineage>
        <taxon>Bacteria</taxon>
        <taxon>Bacillati</taxon>
        <taxon>Actinomycetota</taxon>
        <taxon>Actinomycetes</taxon>
        <taxon>Micrococcales</taxon>
        <taxon>Microbacteriaceae</taxon>
        <taxon>Microbacterium</taxon>
    </lineage>
</organism>
<dbReference type="Gene3D" id="2.115.10.20">
    <property type="entry name" value="Glycosyl hydrolase domain, family 43"/>
    <property type="match status" value="1"/>
</dbReference>
<evidence type="ECO:0000313" key="6">
    <source>
        <dbReference type="Proteomes" id="UP001429745"/>
    </source>
</evidence>
<dbReference type="CDD" id="cd09001">
    <property type="entry name" value="GH43_FsAxh1-like"/>
    <property type="match status" value="1"/>
</dbReference>
<reference evidence="5 6" key="1">
    <citation type="submission" date="2020-04" db="EMBL/GenBank/DDBJ databases">
        <title>CFH 90308 Microbacterium sp.</title>
        <authorList>
            <person name="Nie G."/>
            <person name="Ming H."/>
            <person name="Xia T."/>
        </authorList>
    </citation>
    <scope>NUCLEOTIDE SEQUENCE [LARGE SCALE GENOMIC DNA]</scope>
    <source>
        <strain evidence="5 6">CFH 90308</strain>
    </source>
</reference>
<keyword evidence="6" id="KW-1185">Reference proteome</keyword>
<keyword evidence="2 4" id="KW-0378">Hydrolase</keyword>
<name>A0ABX1K8I8_9MICO</name>
<dbReference type="InterPro" id="IPR051795">
    <property type="entry name" value="Glycosyl_Hydrlase_43"/>
</dbReference>
<evidence type="ECO:0000256" key="1">
    <source>
        <dbReference type="ARBA" id="ARBA00009865"/>
    </source>
</evidence>
<dbReference type="RefSeq" id="WP_168911744.1">
    <property type="nucleotide sequence ID" value="NZ_JABACI010000001.1"/>
</dbReference>
<dbReference type="Pfam" id="PF04616">
    <property type="entry name" value="Glyco_hydro_43"/>
    <property type="match status" value="1"/>
</dbReference>
<dbReference type="Proteomes" id="UP001429745">
    <property type="component" value="Unassembled WGS sequence"/>
</dbReference>
<dbReference type="GO" id="GO:0016787">
    <property type="term" value="F:hydrolase activity"/>
    <property type="evidence" value="ECO:0007669"/>
    <property type="project" value="UniProtKB-KW"/>
</dbReference>
<accession>A0ABX1K8I8</accession>
<gene>
    <name evidence="5" type="ORF">HF576_05655</name>
</gene>
<dbReference type="SUPFAM" id="SSF75005">
    <property type="entry name" value="Arabinanase/levansucrase/invertase"/>
    <property type="match status" value="1"/>
</dbReference>
<dbReference type="InterPro" id="IPR006710">
    <property type="entry name" value="Glyco_hydro_43"/>
</dbReference>